<dbReference type="EMBL" id="FQZR01000002">
    <property type="protein sequence ID" value="SHI53081.1"/>
    <property type="molecule type" value="Genomic_DNA"/>
</dbReference>
<protein>
    <submittedName>
        <fullName evidence="2">Uncharacterized protein</fullName>
    </submittedName>
</protein>
<dbReference type="Proteomes" id="UP000184001">
    <property type="component" value="Unassembled WGS sequence"/>
</dbReference>
<sequence>MAKSKKDQQKIKKRIAAIKRRKASTADDFSDTVMKFCKPLLAESESLSGDDNAIGLGVFAWNASFLPRDRWEDGLHRSLAQFDLTDETKTTLVDIVEEMVRQKEVMHPNDLRVITDYKVHETEEGPILTVDAKLAKKALLPSFKGVPSE</sequence>
<reference evidence="2 3" key="1">
    <citation type="submission" date="2016-11" db="EMBL/GenBank/DDBJ databases">
        <authorList>
            <person name="Varghese N."/>
            <person name="Submissions S."/>
        </authorList>
    </citation>
    <scope>NUCLEOTIDE SEQUENCE [LARGE SCALE GENOMIC DNA]</scope>
    <source>
        <strain evidence="2 3">DSM 17919</strain>
    </source>
</reference>
<comment type="caution">
    <text evidence="2">The sequence shown here is derived from an EMBL/GenBank/DDBJ whole genome shotgun (WGS) entry which is preliminary data.</text>
</comment>
<name>A0A8G2F9V9_9BACT</name>
<accession>A0A8G2F9V9</accession>
<dbReference type="Proteomes" id="UP001568358">
    <property type="component" value="Unassembled WGS sequence"/>
</dbReference>
<evidence type="ECO:0000313" key="4">
    <source>
        <dbReference type="Proteomes" id="UP001568358"/>
    </source>
</evidence>
<evidence type="ECO:0000313" key="1">
    <source>
        <dbReference type="EMBL" id="MEZ6853272.1"/>
    </source>
</evidence>
<gene>
    <name evidence="1" type="ORF">AB2Z07_07010</name>
    <name evidence="2" type="ORF">SAMN05660830_00223</name>
</gene>
<dbReference type="EMBL" id="JBFSOO010000004">
    <property type="protein sequence ID" value="MEZ6853272.1"/>
    <property type="molecule type" value="Genomic_DNA"/>
</dbReference>
<organism evidence="2 3">
    <name type="scientific">Halodesulfovibrio aestuarii</name>
    <dbReference type="NCBI Taxonomy" id="126333"/>
    <lineage>
        <taxon>Bacteria</taxon>
        <taxon>Pseudomonadati</taxon>
        <taxon>Thermodesulfobacteriota</taxon>
        <taxon>Desulfovibrionia</taxon>
        <taxon>Desulfovibrionales</taxon>
        <taxon>Desulfovibrionaceae</taxon>
        <taxon>Halodesulfovibrio</taxon>
    </lineage>
</organism>
<evidence type="ECO:0000313" key="2">
    <source>
        <dbReference type="EMBL" id="SHI53081.1"/>
    </source>
</evidence>
<dbReference type="RefSeq" id="WP_020001364.1">
    <property type="nucleotide sequence ID" value="NZ_CP192217.1"/>
</dbReference>
<proteinExistence type="predicted"/>
<reference evidence="1 4" key="2">
    <citation type="submission" date="2024-07" db="EMBL/GenBank/DDBJ databases">
        <title>Active virus-host system and metabolic interactions in a Lokiarchaeon culture.</title>
        <authorList>
            <person name="Ponce Toledo R.I."/>
            <person name="Rodrigues Oliveira T."/>
            <person name="Schleper C."/>
        </authorList>
    </citation>
    <scope>NUCLEOTIDE SEQUENCE [LARGE SCALE GENOMIC DNA]</scope>
    <source>
        <strain evidence="1 4">B35</strain>
    </source>
</reference>
<evidence type="ECO:0000313" key="3">
    <source>
        <dbReference type="Proteomes" id="UP000184001"/>
    </source>
</evidence>
<dbReference type="AlphaFoldDB" id="A0A8G2F9V9"/>
<keyword evidence="4" id="KW-1185">Reference proteome</keyword>